<dbReference type="InterPro" id="IPR054787">
    <property type="entry name" value="TrlF_ATPase"/>
</dbReference>
<sequence>MDSLNEINKIENGAKFFRADLHIHSYGEVGSYDVTDTGMTPTNIIDKAIEEKLSIISITDHNSIGNLKEAIEYSEGKDIYLIPGVELSTSQGHLLVYFPDLSSISAFMGKLDISDNKELCNHTIVQCLDLAKKYDGIGILSHIDSDAGFEIYMKGYTPFKEEILLHDNLYGFEITKLNSIKWFTDLDDVEDRRNLINKRRKKLNEDPTLDIAKTLSSDSHSIEGFGKNLDGAKKLTRIKIDDFNFHSFKIALKDSAARVRLEDVIPNSIPHFIGIKYHGGILDNQIIKFSKNLNCLIGGRGTGKSTILESVRTTSGNKTRNELVDNEVWPDRISLVYQDETGRIIEYAKDKLNSPINQTDPENGLSYINIESIGQGETAETIKNCDKDPIVLLDFIDDFIDFGDYKGADDEICQELLDNQSKLERLALEVSNVEEIKKAKLNSENQLNALKSKNAKKVVELEESLAGEKLLRDELVDYLNKLFKGIKDSLSDKSLFSLVLELDDSKVKIGKDEFAEVKNIVNNLSNNIDSISSQFNADSKEVIESIKKQLKEWNAKEAKILNQIEEIRKELESKGVKLDIAFIRKITKDVTDYTTKLNEIKKKQEELKKLKKERIELVNKRIDLKNKVYYLRHDYAKQLNDNLKSTVIDYGINLKFVQGTFSVELSNIIKECMGWRTSQVPKADLMVNQLGFHKIYNSINRNDIADIIKVKSTTGNSLFNSSEANIIIQELSKQENLFRIERCAFEDFPSINVTKLVIEPDGERKTLIKNFSKLSLGQQQSIMLSILLFSKRNCPLILDQPEDNLDSEFVFKTLVKNLRRIKEYRQVIVVTHNANIAVLGDAELIIPLKSTSERTHILDRGSIDNLRTKKHACDILEGGELAFRKRQEIYDL</sequence>
<keyword evidence="4" id="KW-1185">Reference proteome</keyword>
<dbReference type="EMBL" id="QPIZ01000059">
    <property type="protein sequence ID" value="RCW20769.1"/>
    <property type="molecule type" value="Genomic_DNA"/>
</dbReference>
<dbReference type="InterPro" id="IPR004013">
    <property type="entry name" value="PHP_dom"/>
</dbReference>
<dbReference type="InterPro" id="IPR016195">
    <property type="entry name" value="Pol/histidinol_Pase-like"/>
</dbReference>
<dbReference type="Proteomes" id="UP000252733">
    <property type="component" value="Unassembled WGS sequence"/>
</dbReference>
<organism evidence="3 4">
    <name type="scientific">Marinilabilia salmonicolor</name>
    <dbReference type="NCBI Taxonomy" id="989"/>
    <lineage>
        <taxon>Bacteria</taxon>
        <taxon>Pseudomonadati</taxon>
        <taxon>Bacteroidota</taxon>
        <taxon>Bacteroidia</taxon>
        <taxon>Marinilabiliales</taxon>
        <taxon>Marinilabiliaceae</taxon>
        <taxon>Marinilabilia</taxon>
    </lineage>
</organism>
<dbReference type="SMART" id="SM00481">
    <property type="entry name" value="POLIIIAc"/>
    <property type="match status" value="1"/>
</dbReference>
<comment type="caution">
    <text evidence="3">The sequence shown here is derived from an EMBL/GenBank/DDBJ whole genome shotgun (WGS) entry which is preliminary data.</text>
</comment>
<name>A0A368UIW9_9BACT</name>
<dbReference type="GO" id="GO:0004534">
    <property type="term" value="F:5'-3' RNA exonuclease activity"/>
    <property type="evidence" value="ECO:0007669"/>
    <property type="project" value="TreeGrafter"/>
</dbReference>
<dbReference type="AlphaFoldDB" id="A0A368UIW9"/>
<dbReference type="SUPFAM" id="SSF52540">
    <property type="entry name" value="P-loop containing nucleoside triphosphate hydrolases"/>
    <property type="match status" value="1"/>
</dbReference>
<dbReference type="RefSeq" id="WP_114438204.1">
    <property type="nucleotide sequence ID" value="NZ_QPIZ01000059.1"/>
</dbReference>
<accession>A0A368UIW9</accession>
<proteinExistence type="predicted"/>
<dbReference type="GO" id="GO:0035312">
    <property type="term" value="F:5'-3' DNA exonuclease activity"/>
    <property type="evidence" value="ECO:0007669"/>
    <property type="project" value="TreeGrafter"/>
</dbReference>
<feature type="domain" description="Polymerase/histidinol phosphatase N-terminal" evidence="2">
    <location>
        <begin position="19"/>
        <end position="91"/>
    </location>
</feature>
<dbReference type="NCBIfam" id="NF045780">
    <property type="entry name" value="TrlF_fam_ATP"/>
    <property type="match status" value="1"/>
</dbReference>
<feature type="coiled-coil region" evidence="1">
    <location>
        <begin position="536"/>
        <end position="627"/>
    </location>
</feature>
<dbReference type="Pfam" id="PF02811">
    <property type="entry name" value="PHP"/>
    <property type="match status" value="1"/>
</dbReference>
<dbReference type="PANTHER" id="PTHR42924:SF3">
    <property type="entry name" value="POLYMERASE_HISTIDINOL PHOSPHATASE N-TERMINAL DOMAIN-CONTAINING PROTEIN"/>
    <property type="match status" value="1"/>
</dbReference>
<evidence type="ECO:0000259" key="2">
    <source>
        <dbReference type="SMART" id="SM00481"/>
    </source>
</evidence>
<dbReference type="CDD" id="cd07432">
    <property type="entry name" value="PHP_HisPPase"/>
    <property type="match status" value="1"/>
</dbReference>
<protein>
    <submittedName>
        <fullName evidence="3">PHP domain-containing protein</fullName>
    </submittedName>
</protein>
<keyword evidence="1" id="KW-0175">Coiled coil</keyword>
<evidence type="ECO:0000313" key="4">
    <source>
        <dbReference type="Proteomes" id="UP000252733"/>
    </source>
</evidence>
<evidence type="ECO:0000313" key="3">
    <source>
        <dbReference type="EMBL" id="RCW20769.1"/>
    </source>
</evidence>
<evidence type="ECO:0000256" key="1">
    <source>
        <dbReference type="SAM" id="Coils"/>
    </source>
</evidence>
<dbReference type="InterPro" id="IPR027417">
    <property type="entry name" value="P-loop_NTPase"/>
</dbReference>
<reference evidence="3 4" key="1">
    <citation type="submission" date="2018-07" db="EMBL/GenBank/DDBJ databases">
        <title>Freshwater and sediment microbial communities from various areas in North America, analyzing microbe dynamics in response to fracking.</title>
        <authorList>
            <person name="Lamendella R."/>
        </authorList>
    </citation>
    <scope>NUCLEOTIDE SEQUENCE [LARGE SCALE GENOMIC DNA]</scope>
    <source>
        <strain evidence="3 4">160A</strain>
    </source>
</reference>
<dbReference type="PANTHER" id="PTHR42924">
    <property type="entry name" value="EXONUCLEASE"/>
    <property type="match status" value="1"/>
</dbReference>
<dbReference type="InterPro" id="IPR052018">
    <property type="entry name" value="PHP_domain"/>
</dbReference>
<gene>
    <name evidence="3" type="ORF">DFO77_1592</name>
</gene>
<dbReference type="InterPro" id="IPR003141">
    <property type="entry name" value="Pol/His_phosphatase_N"/>
</dbReference>
<dbReference type="CDD" id="cd00267">
    <property type="entry name" value="ABC_ATPase"/>
    <property type="match status" value="1"/>
</dbReference>
<dbReference type="SUPFAM" id="SSF89550">
    <property type="entry name" value="PHP domain-like"/>
    <property type="match status" value="1"/>
</dbReference>
<dbReference type="Gene3D" id="3.20.20.140">
    <property type="entry name" value="Metal-dependent hydrolases"/>
    <property type="match status" value="1"/>
</dbReference>
<dbReference type="Gene3D" id="3.40.50.300">
    <property type="entry name" value="P-loop containing nucleotide triphosphate hydrolases"/>
    <property type="match status" value="2"/>
</dbReference>